<evidence type="ECO:0000256" key="3">
    <source>
        <dbReference type="ARBA" id="ARBA00022692"/>
    </source>
</evidence>
<comment type="subcellular location">
    <subcellularLocation>
        <location evidence="1">Cell membrane</location>
        <topology evidence="1">Multi-pass membrane protein</topology>
    </subcellularLocation>
</comment>
<dbReference type="PANTHER" id="PTHR35007">
    <property type="entry name" value="INTEGRAL MEMBRANE PROTEIN-RELATED"/>
    <property type="match status" value="1"/>
</dbReference>
<evidence type="ECO:0000256" key="6">
    <source>
        <dbReference type="SAM" id="Phobius"/>
    </source>
</evidence>
<dbReference type="GO" id="GO:0005886">
    <property type="term" value="C:plasma membrane"/>
    <property type="evidence" value="ECO:0007669"/>
    <property type="project" value="UniProtKB-SubCell"/>
</dbReference>
<dbReference type="Proteomes" id="UP000427820">
    <property type="component" value="Chromosome"/>
</dbReference>
<dbReference type="PANTHER" id="PTHR35007:SF1">
    <property type="entry name" value="PILUS ASSEMBLY PROTEIN"/>
    <property type="match status" value="1"/>
</dbReference>
<evidence type="ECO:0000313" key="8">
    <source>
        <dbReference type="EMBL" id="QGT95690.1"/>
    </source>
</evidence>
<accession>A0AA92ESY6</accession>
<sequence>MDTMTSVLVFSAIISVYVTLIALLTNLIYRWRKPAQKWLKDNTEQSLADFLIYLPAKLFWERLTYVVLPLLLVVSLVFSVSISVLVGCVMMVIVLALKNYLLARRHRLITQQLPDALDLLVTAMQAGLSFNAALERSASQVAVPLKHEWLLVIRRMRTGESPVVALENFYQRVNTEAVLQMLLTMQLGIQHGSQQADILQRLALTLRQQQYAIERVKSLSAQARLQGKVMLFLPIGLFIALHFLHPENTKILTQTTLGNSLLVMSGGLMLVGHFLIRKILGAAYAN</sequence>
<dbReference type="KEGG" id="panm:D3795_05685"/>
<keyword evidence="4 6" id="KW-1133">Transmembrane helix</keyword>
<feature type="transmembrane region" description="Helical" evidence="6">
    <location>
        <begin position="74"/>
        <end position="97"/>
    </location>
</feature>
<feature type="domain" description="Type II secretion system protein GspF" evidence="7">
    <location>
        <begin position="117"/>
        <end position="240"/>
    </location>
</feature>
<protein>
    <recommendedName>
        <fullName evidence="7">Type II secretion system protein GspF domain-containing protein</fullName>
    </recommendedName>
</protein>
<dbReference type="InterPro" id="IPR042094">
    <property type="entry name" value="T2SS_GspF_sf"/>
</dbReference>
<dbReference type="EMBL" id="CP032551">
    <property type="protein sequence ID" value="QGT95690.1"/>
    <property type="molecule type" value="Genomic_DNA"/>
</dbReference>
<feature type="transmembrane region" description="Helical" evidence="6">
    <location>
        <begin position="225"/>
        <end position="245"/>
    </location>
</feature>
<keyword evidence="3 6" id="KW-0812">Transmembrane</keyword>
<proteinExistence type="predicted"/>
<evidence type="ECO:0000256" key="5">
    <source>
        <dbReference type="ARBA" id="ARBA00023136"/>
    </source>
</evidence>
<dbReference type="InterPro" id="IPR018076">
    <property type="entry name" value="T2SS_GspF_dom"/>
</dbReference>
<evidence type="ECO:0000259" key="7">
    <source>
        <dbReference type="Pfam" id="PF00482"/>
    </source>
</evidence>
<dbReference type="AlphaFoldDB" id="A0AA92ESY6"/>
<reference evidence="8 9" key="1">
    <citation type="submission" date="2018-09" db="EMBL/GenBank/DDBJ databases">
        <title>Whole genome sequencing of Idiomarina andamanensis W-5T (LMG 29773T= JCM 31645T).</title>
        <authorList>
            <person name="Das S.K."/>
        </authorList>
    </citation>
    <scope>NUCLEOTIDE SEQUENCE [LARGE SCALE GENOMIC DNA]</scope>
    <source>
        <strain evidence="8 9">W-5T</strain>
    </source>
</reference>
<keyword evidence="2" id="KW-1003">Cell membrane</keyword>
<feature type="transmembrane region" description="Helical" evidence="6">
    <location>
        <begin position="6"/>
        <end position="29"/>
    </location>
</feature>
<gene>
    <name evidence="8" type="ORF">D3795_05685</name>
</gene>
<evidence type="ECO:0000256" key="4">
    <source>
        <dbReference type="ARBA" id="ARBA00022989"/>
    </source>
</evidence>
<feature type="transmembrane region" description="Helical" evidence="6">
    <location>
        <begin position="257"/>
        <end position="276"/>
    </location>
</feature>
<name>A0AA92ESY6_9GAMM</name>
<evidence type="ECO:0000313" key="9">
    <source>
        <dbReference type="Proteomes" id="UP000427820"/>
    </source>
</evidence>
<evidence type="ECO:0000256" key="1">
    <source>
        <dbReference type="ARBA" id="ARBA00004651"/>
    </source>
</evidence>
<keyword evidence="5 6" id="KW-0472">Membrane</keyword>
<evidence type="ECO:0000256" key="2">
    <source>
        <dbReference type="ARBA" id="ARBA00022475"/>
    </source>
</evidence>
<dbReference type="Gene3D" id="1.20.81.30">
    <property type="entry name" value="Type II secretion system (T2SS), domain F"/>
    <property type="match status" value="1"/>
</dbReference>
<organism evidence="8 9">
    <name type="scientific">Pseudidiomarina andamanensis</name>
    <dbReference type="NCBI Taxonomy" id="1940690"/>
    <lineage>
        <taxon>Bacteria</taxon>
        <taxon>Pseudomonadati</taxon>
        <taxon>Pseudomonadota</taxon>
        <taxon>Gammaproteobacteria</taxon>
        <taxon>Alteromonadales</taxon>
        <taxon>Idiomarinaceae</taxon>
        <taxon>Pseudidiomarina</taxon>
    </lineage>
</organism>
<keyword evidence="9" id="KW-1185">Reference proteome</keyword>
<dbReference type="Pfam" id="PF00482">
    <property type="entry name" value="T2SSF"/>
    <property type="match status" value="1"/>
</dbReference>